<proteinExistence type="predicted"/>
<name>A0A6C0DML2_9ZZZZ</name>
<dbReference type="AlphaFoldDB" id="A0A6C0DML2"/>
<organism evidence="1">
    <name type="scientific">viral metagenome</name>
    <dbReference type="NCBI Taxonomy" id="1070528"/>
    <lineage>
        <taxon>unclassified sequences</taxon>
        <taxon>metagenomes</taxon>
        <taxon>organismal metagenomes</taxon>
    </lineage>
</organism>
<dbReference type="EMBL" id="MN739643">
    <property type="protein sequence ID" value="QHT17582.1"/>
    <property type="molecule type" value="Genomic_DNA"/>
</dbReference>
<accession>A0A6C0DML2</accession>
<protein>
    <submittedName>
        <fullName evidence="1">Uncharacterized protein</fullName>
    </submittedName>
</protein>
<sequence length="197" mass="23609">MTTISCFYIKYNREPINFTFISFKKYIKVIVNHRSIILEKARFAGNKEMVQFYTLSLICSKNTSKIYTSSSFTNNKGKYIYGVKSIKYIRDLKFANDYEFFELTKSSTKNPLNMIEPKRESGEKKIRKLEKYICQYLYAYVPLPVYMMISEYYTRETTEEFKICDKYKKYNLKITLLLCVNRRMGYDVYSHIRGILN</sequence>
<reference evidence="1" key="1">
    <citation type="journal article" date="2020" name="Nature">
        <title>Giant virus diversity and host interactions through global metagenomics.</title>
        <authorList>
            <person name="Schulz F."/>
            <person name="Roux S."/>
            <person name="Paez-Espino D."/>
            <person name="Jungbluth S."/>
            <person name="Walsh D.A."/>
            <person name="Denef V.J."/>
            <person name="McMahon K.D."/>
            <person name="Konstantinidis K.T."/>
            <person name="Eloe-Fadrosh E.A."/>
            <person name="Kyrpides N.C."/>
            <person name="Woyke T."/>
        </authorList>
    </citation>
    <scope>NUCLEOTIDE SEQUENCE</scope>
    <source>
        <strain evidence="1">GVMAG-M-3300023174-30</strain>
    </source>
</reference>
<evidence type="ECO:0000313" key="1">
    <source>
        <dbReference type="EMBL" id="QHT17582.1"/>
    </source>
</evidence>